<dbReference type="InterPro" id="IPR020548">
    <property type="entry name" value="Fructose_bisphosphatase_AS"/>
</dbReference>
<dbReference type="Gene3D" id="3.40.190.80">
    <property type="match status" value="1"/>
</dbReference>
<dbReference type="InterPro" id="IPR033391">
    <property type="entry name" value="FBPase_N"/>
</dbReference>
<evidence type="ECO:0000256" key="5">
    <source>
        <dbReference type="ARBA" id="ARBA00013093"/>
    </source>
</evidence>
<gene>
    <name evidence="15" type="ORF">CCMP2556_LOCUS18695</name>
</gene>
<dbReference type="EMBL" id="CAXAMN010010713">
    <property type="protein sequence ID" value="CAK9032464.1"/>
    <property type="molecule type" value="Genomic_DNA"/>
</dbReference>
<sequence>MRSSDRSRTIAAAGVLGALVHGYDTSFTSPSTLQAHIPRTQAQSGARSSGLGVMGAGAVAACAATAAAVVRPGRPAKGSPGRHVGRTAASALNPDNFSDVCDQTGVTLNRYMIEANRQGVVDTDILSVMNSIREATKVISKLVNTAPLAQAELLGLEGAINVQGEDQKKLDVITNDVLKKALRYTGKLGTMASEEEDMPVSAALSLDLETTASGTVLSDTGKYVCVFDPLDGSSNVDAGIAVGTIFGIFKESEESNAVCDLPANIKDLDGDQVSCLAATLQPGKALVAAGYVLYSCSTELVFTLGRGVVGFTLDSSIGEYVLTRPSIEIPSRGKIYSCNEANMENWDEPFQQYIKDIQTGNCETKNKYSLRYIGSMVGDVHRTLLYGGLFAYPADTKNKDGKLRLLYEAAPMSFLLEQAGGLAITGHSRVMDIPPVSVHQRVPIILGSKDDVEECKKYYEKCDDPKLKERCANRLKGLVTA</sequence>
<comment type="similarity">
    <text evidence="3 12">Belongs to the FBPase class 1 family.</text>
</comment>
<feature type="domain" description="Fructose-1-6-bisphosphatase class 1 C-terminal" evidence="14">
    <location>
        <begin position="329"/>
        <end position="459"/>
    </location>
</feature>
<dbReference type="Gene3D" id="3.30.540.10">
    <property type="entry name" value="Fructose-1,6-Bisphosphatase, subunit A, domain 1"/>
    <property type="match status" value="1"/>
</dbReference>
<evidence type="ECO:0000256" key="1">
    <source>
        <dbReference type="ARBA" id="ARBA00001273"/>
    </source>
</evidence>
<evidence type="ECO:0000256" key="4">
    <source>
        <dbReference type="ARBA" id="ARBA00011881"/>
    </source>
</evidence>
<dbReference type="Pfam" id="PF00316">
    <property type="entry name" value="FBPase"/>
    <property type="match status" value="1"/>
</dbReference>
<dbReference type="PANTHER" id="PTHR11556">
    <property type="entry name" value="FRUCTOSE-1,6-BISPHOSPHATASE-RELATED"/>
    <property type="match status" value="1"/>
</dbReference>
<evidence type="ECO:0000259" key="13">
    <source>
        <dbReference type="Pfam" id="PF00316"/>
    </source>
</evidence>
<evidence type="ECO:0000256" key="7">
    <source>
        <dbReference type="ARBA" id="ARBA00022801"/>
    </source>
</evidence>
<dbReference type="Pfam" id="PF18913">
    <property type="entry name" value="FBPase_C"/>
    <property type="match status" value="1"/>
</dbReference>
<dbReference type="PIRSF" id="PIRSF500210">
    <property type="entry name" value="FBPtase"/>
    <property type="match status" value="1"/>
</dbReference>
<dbReference type="Proteomes" id="UP001642484">
    <property type="component" value="Unassembled WGS sequence"/>
</dbReference>
<dbReference type="InterPro" id="IPR000146">
    <property type="entry name" value="FBPase_class-1"/>
</dbReference>
<dbReference type="PANTHER" id="PTHR11556:SF1">
    <property type="entry name" value="FRUCTOSE-BISPHOSPHATASE"/>
    <property type="match status" value="1"/>
</dbReference>
<organism evidence="15 16">
    <name type="scientific">Durusdinium trenchii</name>
    <dbReference type="NCBI Taxonomy" id="1381693"/>
    <lineage>
        <taxon>Eukaryota</taxon>
        <taxon>Sar</taxon>
        <taxon>Alveolata</taxon>
        <taxon>Dinophyceae</taxon>
        <taxon>Suessiales</taxon>
        <taxon>Symbiodiniaceae</taxon>
        <taxon>Durusdinium</taxon>
    </lineage>
</organism>
<reference evidence="15 16" key="1">
    <citation type="submission" date="2024-02" db="EMBL/GenBank/DDBJ databases">
        <authorList>
            <person name="Chen Y."/>
            <person name="Shah S."/>
            <person name="Dougan E. K."/>
            <person name="Thang M."/>
            <person name="Chan C."/>
        </authorList>
    </citation>
    <scope>NUCLEOTIDE SEQUENCE [LARGE SCALE GENOMIC DNA]</scope>
</reference>
<comment type="cofactor">
    <cofactor evidence="2">
        <name>Mg(2+)</name>
        <dbReference type="ChEBI" id="CHEBI:18420"/>
    </cofactor>
</comment>
<evidence type="ECO:0000256" key="3">
    <source>
        <dbReference type="ARBA" id="ARBA00010941"/>
    </source>
</evidence>
<dbReference type="PIRSF" id="PIRSF000904">
    <property type="entry name" value="FBPtase_SBPase"/>
    <property type="match status" value="1"/>
</dbReference>
<comment type="caution">
    <text evidence="15">The sequence shown here is derived from an EMBL/GenBank/DDBJ whole genome shotgun (WGS) entry which is preliminary data.</text>
</comment>
<dbReference type="HAMAP" id="MF_01855">
    <property type="entry name" value="FBPase_class1"/>
    <property type="match status" value="1"/>
</dbReference>
<protein>
    <recommendedName>
        <fullName evidence="5">fructose-bisphosphatase</fullName>
        <ecNumber evidence="5">3.1.3.11</ecNumber>
    </recommendedName>
    <alternativeName>
        <fullName evidence="11">D-fructose-1,6-bisphosphate 1-phosphohydrolase</fullName>
    </alternativeName>
</protein>
<keyword evidence="9 12" id="KW-0119">Carbohydrate metabolism</keyword>
<evidence type="ECO:0000256" key="8">
    <source>
        <dbReference type="ARBA" id="ARBA00022842"/>
    </source>
</evidence>
<comment type="subunit">
    <text evidence="4">Homotetramer.</text>
</comment>
<evidence type="ECO:0000256" key="12">
    <source>
        <dbReference type="RuleBase" id="RU000508"/>
    </source>
</evidence>
<proteinExistence type="inferred from homology"/>
<dbReference type="InterPro" id="IPR028343">
    <property type="entry name" value="FBPtase"/>
</dbReference>
<dbReference type="PROSITE" id="PS00124">
    <property type="entry name" value="FBPASE"/>
    <property type="match status" value="1"/>
</dbReference>
<evidence type="ECO:0000256" key="9">
    <source>
        <dbReference type="ARBA" id="ARBA00023277"/>
    </source>
</evidence>
<comment type="pathway">
    <text evidence="10">Carbohydrate biosynthesis.</text>
</comment>
<keyword evidence="7 12" id="KW-0378">Hydrolase</keyword>
<accession>A0ABP0L1I7</accession>
<dbReference type="SUPFAM" id="SSF56655">
    <property type="entry name" value="Carbohydrate phosphatase"/>
    <property type="match status" value="1"/>
</dbReference>
<feature type="domain" description="Fructose-1-6-bisphosphatase class I N-terminal" evidence="13">
    <location>
        <begin position="107"/>
        <end position="324"/>
    </location>
</feature>
<evidence type="ECO:0000313" key="15">
    <source>
        <dbReference type="EMBL" id="CAK9032464.1"/>
    </source>
</evidence>
<evidence type="ECO:0000256" key="11">
    <source>
        <dbReference type="ARBA" id="ARBA00032973"/>
    </source>
</evidence>
<evidence type="ECO:0000256" key="6">
    <source>
        <dbReference type="ARBA" id="ARBA00022723"/>
    </source>
</evidence>
<comment type="catalytic activity">
    <reaction evidence="1">
        <text>beta-D-fructose 1,6-bisphosphate + H2O = beta-D-fructose 6-phosphate + phosphate</text>
        <dbReference type="Rhea" id="RHEA:11064"/>
        <dbReference type="ChEBI" id="CHEBI:15377"/>
        <dbReference type="ChEBI" id="CHEBI:32966"/>
        <dbReference type="ChEBI" id="CHEBI:43474"/>
        <dbReference type="ChEBI" id="CHEBI:57634"/>
        <dbReference type="EC" id="3.1.3.11"/>
    </reaction>
</comment>
<keyword evidence="16" id="KW-1185">Reference proteome</keyword>
<evidence type="ECO:0000259" key="14">
    <source>
        <dbReference type="Pfam" id="PF18913"/>
    </source>
</evidence>
<keyword evidence="6" id="KW-0479">Metal-binding</keyword>
<dbReference type="PRINTS" id="PR00115">
    <property type="entry name" value="F16BPHPHTASE"/>
</dbReference>
<dbReference type="InterPro" id="IPR044015">
    <property type="entry name" value="FBPase_C_dom"/>
</dbReference>
<evidence type="ECO:0000256" key="10">
    <source>
        <dbReference type="ARBA" id="ARBA00024331"/>
    </source>
</evidence>
<name>A0ABP0L1I7_9DINO</name>
<evidence type="ECO:0000313" key="16">
    <source>
        <dbReference type="Proteomes" id="UP001642484"/>
    </source>
</evidence>
<evidence type="ECO:0000256" key="2">
    <source>
        <dbReference type="ARBA" id="ARBA00001946"/>
    </source>
</evidence>
<dbReference type="CDD" id="cd00354">
    <property type="entry name" value="FBPase"/>
    <property type="match status" value="1"/>
</dbReference>
<keyword evidence="8" id="KW-0460">Magnesium</keyword>
<dbReference type="NCBIfam" id="NF006779">
    <property type="entry name" value="PRK09293.1-3"/>
    <property type="match status" value="1"/>
</dbReference>
<dbReference type="EC" id="3.1.3.11" evidence="5"/>